<evidence type="ECO:0000313" key="3">
    <source>
        <dbReference type="EMBL" id="VDD83937.1"/>
    </source>
</evidence>
<dbReference type="AlphaFoldDB" id="A0A0R3UPZ9"/>
<dbReference type="InterPro" id="IPR002048">
    <property type="entry name" value="EF_hand_dom"/>
</dbReference>
<reference evidence="3 4" key="1">
    <citation type="submission" date="2018-10" db="EMBL/GenBank/DDBJ databases">
        <authorList>
            <consortium name="Pathogen Informatics"/>
        </authorList>
    </citation>
    <scope>NUCLEOTIDE SEQUENCE [LARGE SCALE GENOMIC DNA]</scope>
</reference>
<organism evidence="3 4">
    <name type="scientific">Mesocestoides corti</name>
    <name type="common">Flatworm</name>
    <dbReference type="NCBI Taxonomy" id="53468"/>
    <lineage>
        <taxon>Eukaryota</taxon>
        <taxon>Metazoa</taxon>
        <taxon>Spiralia</taxon>
        <taxon>Lophotrochozoa</taxon>
        <taxon>Platyhelminthes</taxon>
        <taxon>Cestoda</taxon>
        <taxon>Eucestoda</taxon>
        <taxon>Cyclophyllidea</taxon>
        <taxon>Mesocestoididae</taxon>
        <taxon>Mesocestoides</taxon>
    </lineage>
</organism>
<feature type="domain" description="EF-hand" evidence="2">
    <location>
        <begin position="1"/>
        <end position="36"/>
    </location>
</feature>
<dbReference type="InterPro" id="IPR011992">
    <property type="entry name" value="EF-hand-dom_pair"/>
</dbReference>
<sequence length="278" mass="31686">MAVQGFLDAFKNIDKDKDRVISHEDLRMYASEKGLPDSFSAMAQALLAVYKEIDSSGKGLVTHEDLKEYARREDKGQKFVDTESLQQSFISAFKEIDVHRRGLITHADLNKFAEHTGLPPSFAEVFNNFFDLCLFVYFQRWIALFDSEHTGTITFDHFCEVLGLNKKTPASPGPIAVKETVEYKCTLTAKQKADVNKKLDSDWKLEDPSGSIQQLLMYMDKNHGVRWRSRLILDEKNIPEVDAINKQVYAFSPDGGAHKYLIWRQKEKRSGGCCACFV</sequence>
<protein>
    <recommendedName>
        <fullName evidence="2">EF-hand domain-containing protein</fullName>
    </recommendedName>
</protein>
<dbReference type="Gene3D" id="1.10.238.10">
    <property type="entry name" value="EF-hand"/>
    <property type="match status" value="2"/>
</dbReference>
<evidence type="ECO:0000259" key="2">
    <source>
        <dbReference type="PROSITE" id="PS50222"/>
    </source>
</evidence>
<gene>
    <name evidence="3" type="ORF">MCOS_LOCUS9940</name>
</gene>
<proteinExistence type="predicted"/>
<keyword evidence="4" id="KW-1185">Reference proteome</keyword>
<dbReference type="InterPro" id="IPR018247">
    <property type="entry name" value="EF_Hand_1_Ca_BS"/>
</dbReference>
<dbReference type="PROSITE" id="PS50222">
    <property type="entry name" value="EF_HAND_2"/>
    <property type="match status" value="1"/>
</dbReference>
<dbReference type="SMART" id="SM00054">
    <property type="entry name" value="EFh"/>
    <property type="match status" value="3"/>
</dbReference>
<dbReference type="PROSITE" id="PS00018">
    <property type="entry name" value="EF_HAND_1"/>
    <property type="match status" value="1"/>
</dbReference>
<dbReference type="EMBL" id="UXSR01005896">
    <property type="protein sequence ID" value="VDD83937.1"/>
    <property type="molecule type" value="Genomic_DNA"/>
</dbReference>
<dbReference type="Proteomes" id="UP000267029">
    <property type="component" value="Unassembled WGS sequence"/>
</dbReference>
<keyword evidence="1" id="KW-0106">Calcium</keyword>
<evidence type="ECO:0000313" key="4">
    <source>
        <dbReference type="Proteomes" id="UP000267029"/>
    </source>
</evidence>
<dbReference type="SUPFAM" id="SSF47473">
    <property type="entry name" value="EF-hand"/>
    <property type="match status" value="1"/>
</dbReference>
<dbReference type="OrthoDB" id="6219502at2759"/>
<evidence type="ECO:0000256" key="1">
    <source>
        <dbReference type="ARBA" id="ARBA00022837"/>
    </source>
</evidence>
<accession>A0A0R3UPZ9</accession>
<dbReference type="GO" id="GO:0005509">
    <property type="term" value="F:calcium ion binding"/>
    <property type="evidence" value="ECO:0007669"/>
    <property type="project" value="InterPro"/>
</dbReference>
<name>A0A0R3UPZ9_MESCO</name>